<proteinExistence type="inferred from homology"/>
<dbReference type="Gene3D" id="3.40.50.1820">
    <property type="entry name" value="alpha/beta hydrolase"/>
    <property type="match status" value="1"/>
</dbReference>
<comment type="similarity">
    <text evidence="1">Belongs to the peptidase S33 family.</text>
</comment>
<dbReference type="PANTHER" id="PTHR43248:SF29">
    <property type="entry name" value="TRIPEPTIDYL AMINOPEPTIDASE"/>
    <property type="match status" value="1"/>
</dbReference>
<organism evidence="7 8">
    <name type="scientific">Corynebacterium flavescens</name>
    <dbReference type="NCBI Taxonomy" id="28028"/>
    <lineage>
        <taxon>Bacteria</taxon>
        <taxon>Bacillati</taxon>
        <taxon>Actinomycetota</taxon>
        <taxon>Actinomycetes</taxon>
        <taxon>Mycobacteriales</taxon>
        <taxon>Corynebacteriaceae</taxon>
        <taxon>Corynebacterium</taxon>
    </lineage>
</organism>
<evidence type="ECO:0000256" key="4">
    <source>
        <dbReference type="SAM" id="SignalP"/>
    </source>
</evidence>
<evidence type="ECO:0000259" key="6">
    <source>
        <dbReference type="Pfam" id="PF08386"/>
    </source>
</evidence>
<keyword evidence="7" id="KW-0808">Transferase</keyword>
<dbReference type="Pfam" id="PF00561">
    <property type="entry name" value="Abhydrolase_1"/>
    <property type="match status" value="1"/>
</dbReference>
<feature type="signal peptide" evidence="4">
    <location>
        <begin position="1"/>
        <end position="33"/>
    </location>
</feature>
<evidence type="ECO:0000256" key="3">
    <source>
        <dbReference type="ARBA" id="ARBA00022801"/>
    </source>
</evidence>
<evidence type="ECO:0000313" key="7">
    <source>
        <dbReference type="EMBL" id="GEB96631.1"/>
    </source>
</evidence>
<dbReference type="Pfam" id="PF08386">
    <property type="entry name" value="Abhydrolase_4"/>
    <property type="match status" value="1"/>
</dbReference>
<dbReference type="AlphaFoldDB" id="A0AB73B4S8"/>
<dbReference type="InterPro" id="IPR051601">
    <property type="entry name" value="Serine_prot/Carboxylest_S33"/>
</dbReference>
<dbReference type="GO" id="GO:0016746">
    <property type="term" value="F:acyltransferase activity"/>
    <property type="evidence" value="ECO:0007669"/>
    <property type="project" value="UniProtKB-KW"/>
</dbReference>
<dbReference type="PROSITE" id="PS51257">
    <property type="entry name" value="PROKAR_LIPOPROTEIN"/>
    <property type="match status" value="1"/>
</dbReference>
<name>A0AB73B4S8_CORFL</name>
<dbReference type="RefSeq" id="WP_232315989.1">
    <property type="nucleotide sequence ID" value="NZ_BJNB01000001.1"/>
</dbReference>
<evidence type="ECO:0000313" key="8">
    <source>
        <dbReference type="Proteomes" id="UP000315353"/>
    </source>
</evidence>
<evidence type="ECO:0000256" key="2">
    <source>
        <dbReference type="ARBA" id="ARBA00022729"/>
    </source>
</evidence>
<sequence length="535" mass="56058">MTLSALKPTVSKGWALALTAALACGLGVAPANAAPAISWEQCPPEVNNERAECGRIDVPTYYSQPDAGSISVGFVRLRAENPSARLGSLFTNPGGPGGSAYSWVGNTNAAQWPAEILQEWDIIGVQPRGLKGSTPLNCSSDSAQASSVESFTQIGGVTRDACEANTPGYTDSLTTENTARDWEMVRSALGEDKISIAGLSYGTFLGSAYATLYPEHTDKLLLDSGMDPGLAWNGIYASQQAGYENALHDFFGFIARNDATYHLGSTPLQAYERWSQKVAAEAGARPTVLPPNAQIGDLPPGLEFSGQPGANIMTATGPLRVQAENLRDMAAKPGSMQAASPTLAMTREAAPRPEVWDTLAKHIAGIEPIEVPAGSTSEEELKAANEAAVEAMTMQNVLVCNENQVAANPTLLPSFIWSNYATGDPFTAVNSLYASGAACSGRTAIAAPINVSGSGLAVRPLQIQGTGDPQTPYQFHTGLSQRMNSRVITVHGPGHGHFALGNRGVDEAAIKYLRTGEADVSDLPGLDLVATSPIG</sequence>
<dbReference type="InterPro" id="IPR000073">
    <property type="entry name" value="AB_hydrolase_1"/>
</dbReference>
<feature type="chain" id="PRO_5044496919" evidence="4">
    <location>
        <begin position="34"/>
        <end position="535"/>
    </location>
</feature>
<gene>
    <name evidence="7" type="ORF">CFL01nite_01260</name>
</gene>
<dbReference type="GO" id="GO:0016787">
    <property type="term" value="F:hydrolase activity"/>
    <property type="evidence" value="ECO:0007669"/>
    <property type="project" value="UniProtKB-KW"/>
</dbReference>
<protein>
    <submittedName>
        <fullName evidence="7">Hydrolase or acyltransferase</fullName>
    </submittedName>
</protein>
<comment type="caution">
    <text evidence="7">The sequence shown here is derived from an EMBL/GenBank/DDBJ whole genome shotgun (WGS) entry which is preliminary data.</text>
</comment>
<dbReference type="GeneID" id="82880080"/>
<accession>A0AB73B4S8</accession>
<dbReference type="Proteomes" id="UP000315353">
    <property type="component" value="Unassembled WGS sequence"/>
</dbReference>
<dbReference type="InterPro" id="IPR029058">
    <property type="entry name" value="AB_hydrolase_fold"/>
</dbReference>
<evidence type="ECO:0000259" key="5">
    <source>
        <dbReference type="Pfam" id="PF00561"/>
    </source>
</evidence>
<dbReference type="SUPFAM" id="SSF53474">
    <property type="entry name" value="alpha/beta-Hydrolases"/>
    <property type="match status" value="1"/>
</dbReference>
<keyword evidence="7" id="KW-0012">Acyltransferase</keyword>
<keyword evidence="3 7" id="KW-0378">Hydrolase</keyword>
<keyword evidence="2 4" id="KW-0732">Signal</keyword>
<feature type="domain" description="AB hydrolase-1" evidence="5">
    <location>
        <begin position="92"/>
        <end position="261"/>
    </location>
</feature>
<dbReference type="PANTHER" id="PTHR43248">
    <property type="entry name" value="2-SUCCINYL-6-HYDROXY-2,4-CYCLOHEXADIENE-1-CARBOXYLATE SYNTHASE"/>
    <property type="match status" value="1"/>
</dbReference>
<dbReference type="EMBL" id="BJNB01000001">
    <property type="protein sequence ID" value="GEB96631.1"/>
    <property type="molecule type" value="Genomic_DNA"/>
</dbReference>
<dbReference type="InterPro" id="IPR013595">
    <property type="entry name" value="Pept_S33_TAP-like_C"/>
</dbReference>
<feature type="domain" description="Peptidase S33 tripeptidyl aminopeptidase-like C-terminal" evidence="6">
    <location>
        <begin position="432"/>
        <end position="522"/>
    </location>
</feature>
<reference evidence="7 8" key="1">
    <citation type="submission" date="2019-06" db="EMBL/GenBank/DDBJ databases">
        <title>Whole genome shotgun sequence of Corynebacterium flavescens NBRC 14136.</title>
        <authorList>
            <person name="Hosoyama A."/>
            <person name="Uohara A."/>
            <person name="Ohji S."/>
            <person name="Ichikawa N."/>
        </authorList>
    </citation>
    <scope>NUCLEOTIDE SEQUENCE [LARGE SCALE GENOMIC DNA]</scope>
    <source>
        <strain evidence="7 8">NBRC 14136</strain>
    </source>
</reference>
<evidence type="ECO:0000256" key="1">
    <source>
        <dbReference type="ARBA" id="ARBA00010088"/>
    </source>
</evidence>